<evidence type="ECO:0000256" key="4">
    <source>
        <dbReference type="ARBA" id="ARBA00022490"/>
    </source>
</evidence>
<keyword evidence="6 15" id="KW-0436">Ligase</keyword>
<dbReference type="HAMAP" id="MF_01228">
    <property type="entry name" value="Met_tRNA_synth_type2"/>
    <property type="match status" value="1"/>
</dbReference>
<dbReference type="NCBIfam" id="TIGR00399">
    <property type="entry name" value="metG_C_term"/>
    <property type="match status" value="1"/>
</dbReference>
<keyword evidence="11 15" id="KW-0694">RNA-binding</keyword>
<dbReference type="RefSeq" id="WP_011792113.1">
    <property type="nucleotide sequence ID" value="NC_008751.1"/>
</dbReference>
<dbReference type="PRINTS" id="PR01041">
    <property type="entry name" value="TRNASYNTHMET"/>
</dbReference>
<evidence type="ECO:0000256" key="3">
    <source>
        <dbReference type="ARBA" id="ARBA00011738"/>
    </source>
</evidence>
<dbReference type="Gene3D" id="1.10.730.10">
    <property type="entry name" value="Isoleucyl-tRNA Synthetase, Domain 1"/>
    <property type="match status" value="1"/>
</dbReference>
<feature type="short sequence motif" description="'KMSKS' region" evidence="15">
    <location>
        <begin position="296"/>
        <end position="300"/>
    </location>
</feature>
<dbReference type="GO" id="GO:0000049">
    <property type="term" value="F:tRNA binding"/>
    <property type="evidence" value="ECO:0007669"/>
    <property type="project" value="UniProtKB-UniRule"/>
</dbReference>
<dbReference type="HOGENOM" id="CLU_009710_9_4_7"/>
<dbReference type="InterPro" id="IPR014729">
    <property type="entry name" value="Rossmann-like_a/b/a_fold"/>
</dbReference>
<evidence type="ECO:0000256" key="10">
    <source>
        <dbReference type="ARBA" id="ARBA00022840"/>
    </source>
</evidence>
<evidence type="ECO:0000256" key="7">
    <source>
        <dbReference type="ARBA" id="ARBA00022723"/>
    </source>
</evidence>
<keyword evidence="9 15" id="KW-0862">Zinc</keyword>
<proteinExistence type="inferred from homology"/>
<dbReference type="InterPro" id="IPR009080">
    <property type="entry name" value="tRNAsynth_Ia_anticodon-bd"/>
</dbReference>
<evidence type="ECO:0000256" key="16">
    <source>
        <dbReference type="SAM" id="MobiDB-lite"/>
    </source>
</evidence>
<dbReference type="Pfam" id="PF01588">
    <property type="entry name" value="tRNA_bind"/>
    <property type="match status" value="1"/>
</dbReference>
<dbReference type="PANTHER" id="PTHR43326">
    <property type="entry name" value="METHIONYL-TRNA SYNTHETASE"/>
    <property type="match status" value="1"/>
</dbReference>
<gene>
    <name evidence="15" type="primary">metG</name>
    <name evidence="18" type="ordered locus">Dvul_1171</name>
</gene>
<feature type="short sequence motif" description="'HIGH' region" evidence="15">
    <location>
        <begin position="11"/>
        <end position="21"/>
    </location>
</feature>
<dbReference type="Proteomes" id="UP000009173">
    <property type="component" value="Chromosome"/>
</dbReference>
<keyword evidence="8 15" id="KW-0547">Nucleotide-binding</keyword>
<comment type="catalytic activity">
    <reaction evidence="14 15">
        <text>tRNA(Met) + L-methionine + ATP = L-methionyl-tRNA(Met) + AMP + diphosphate</text>
        <dbReference type="Rhea" id="RHEA:13481"/>
        <dbReference type="Rhea" id="RHEA-COMP:9667"/>
        <dbReference type="Rhea" id="RHEA-COMP:9698"/>
        <dbReference type="ChEBI" id="CHEBI:30616"/>
        <dbReference type="ChEBI" id="CHEBI:33019"/>
        <dbReference type="ChEBI" id="CHEBI:57844"/>
        <dbReference type="ChEBI" id="CHEBI:78442"/>
        <dbReference type="ChEBI" id="CHEBI:78530"/>
        <dbReference type="ChEBI" id="CHEBI:456215"/>
        <dbReference type="EC" id="6.1.1.10"/>
    </reaction>
</comment>
<dbReference type="EMBL" id="CP000527">
    <property type="protein sequence ID" value="ABM28191.1"/>
    <property type="molecule type" value="Genomic_DNA"/>
</dbReference>
<keyword evidence="7 15" id="KW-0479">Metal-binding</keyword>
<dbReference type="Pfam" id="PF09334">
    <property type="entry name" value="tRNA-synt_1g"/>
    <property type="match status" value="1"/>
</dbReference>
<dbReference type="InterPro" id="IPR033911">
    <property type="entry name" value="MetRS_core"/>
</dbReference>
<dbReference type="SUPFAM" id="SSF47323">
    <property type="entry name" value="Anticodon-binding domain of a subclass of class I aminoacyl-tRNA synthetases"/>
    <property type="match status" value="1"/>
</dbReference>
<dbReference type="NCBIfam" id="NF008900">
    <property type="entry name" value="PRK12267.1"/>
    <property type="match status" value="1"/>
</dbReference>
<reference evidence="19" key="1">
    <citation type="journal article" date="2009" name="Environ. Microbiol.">
        <title>Contribution of mobile genetic elements to Desulfovibrio vulgaris genome plasticity.</title>
        <authorList>
            <person name="Walker C.B."/>
            <person name="Stolyar S."/>
            <person name="Chivian D."/>
            <person name="Pinel N."/>
            <person name="Gabster J.A."/>
            <person name="Dehal P.S."/>
            <person name="He Z."/>
            <person name="Yang Z.K."/>
            <person name="Yen H.C."/>
            <person name="Zhou J."/>
            <person name="Wall J.D."/>
            <person name="Hazen T.C."/>
            <person name="Arkin A.P."/>
            <person name="Stahl D.A."/>
        </authorList>
    </citation>
    <scope>NUCLEOTIDE SEQUENCE [LARGE SCALE GENOMIC DNA]</scope>
    <source>
        <strain evidence="19">DP4</strain>
    </source>
</reference>
<evidence type="ECO:0000256" key="1">
    <source>
        <dbReference type="ARBA" id="ARBA00003314"/>
    </source>
</evidence>
<evidence type="ECO:0000313" key="19">
    <source>
        <dbReference type="Proteomes" id="UP000009173"/>
    </source>
</evidence>
<feature type="binding site" evidence="15">
    <location>
        <position position="129"/>
    </location>
    <ligand>
        <name>Zn(2+)</name>
        <dbReference type="ChEBI" id="CHEBI:29105"/>
    </ligand>
</feature>
<dbReference type="SUPFAM" id="SSF52374">
    <property type="entry name" value="Nucleotidylyl transferase"/>
    <property type="match status" value="1"/>
</dbReference>
<evidence type="ECO:0000259" key="17">
    <source>
        <dbReference type="PROSITE" id="PS50886"/>
    </source>
</evidence>
<comment type="subcellular location">
    <subcellularLocation>
        <location evidence="2 15">Cytoplasm</location>
    </subcellularLocation>
</comment>
<evidence type="ECO:0000256" key="5">
    <source>
        <dbReference type="ARBA" id="ARBA00022555"/>
    </source>
</evidence>
<feature type="binding site" evidence="15">
    <location>
        <position position="146"/>
    </location>
    <ligand>
        <name>Zn(2+)</name>
        <dbReference type="ChEBI" id="CHEBI:29105"/>
    </ligand>
</feature>
<feature type="region of interest" description="Disordered" evidence="16">
    <location>
        <begin position="517"/>
        <end position="538"/>
    </location>
</feature>
<dbReference type="InterPro" id="IPR023457">
    <property type="entry name" value="Met-tRNA_synth_2"/>
</dbReference>
<keyword evidence="5 15" id="KW-0820">tRNA-binding</keyword>
<dbReference type="GO" id="GO:0004825">
    <property type="term" value="F:methionine-tRNA ligase activity"/>
    <property type="evidence" value="ECO:0007669"/>
    <property type="project" value="UniProtKB-UniRule"/>
</dbReference>
<dbReference type="KEGG" id="dvl:Dvul_1171"/>
<feature type="binding site" evidence="15">
    <location>
        <position position="126"/>
    </location>
    <ligand>
        <name>Zn(2+)</name>
        <dbReference type="ChEBI" id="CHEBI:29105"/>
    </ligand>
</feature>
<dbReference type="PROSITE" id="PS50886">
    <property type="entry name" value="TRBD"/>
    <property type="match status" value="1"/>
</dbReference>
<evidence type="ECO:0000256" key="6">
    <source>
        <dbReference type="ARBA" id="ARBA00022598"/>
    </source>
</evidence>
<dbReference type="Pfam" id="PF01406">
    <property type="entry name" value="tRNA-synt_1e"/>
    <property type="match status" value="1"/>
</dbReference>
<evidence type="ECO:0000256" key="13">
    <source>
        <dbReference type="ARBA" id="ARBA00023146"/>
    </source>
</evidence>
<dbReference type="SUPFAM" id="SSF50249">
    <property type="entry name" value="Nucleic acid-binding proteins"/>
    <property type="match status" value="1"/>
</dbReference>
<dbReference type="FunFam" id="2.170.220.10:FF:000003">
    <property type="entry name" value="Methionine--tRNA ligase"/>
    <property type="match status" value="1"/>
</dbReference>
<dbReference type="NCBIfam" id="TIGR00398">
    <property type="entry name" value="metG"/>
    <property type="match status" value="1"/>
</dbReference>
<dbReference type="GO" id="GO:0046872">
    <property type="term" value="F:metal ion binding"/>
    <property type="evidence" value="ECO:0007669"/>
    <property type="project" value="UniProtKB-KW"/>
</dbReference>
<dbReference type="Gene3D" id="3.40.50.620">
    <property type="entry name" value="HUPs"/>
    <property type="match status" value="1"/>
</dbReference>
<dbReference type="InterPro" id="IPR014758">
    <property type="entry name" value="Met-tRNA_synth"/>
</dbReference>
<evidence type="ECO:0000256" key="2">
    <source>
        <dbReference type="ARBA" id="ARBA00004496"/>
    </source>
</evidence>
<dbReference type="GO" id="GO:0005524">
    <property type="term" value="F:ATP binding"/>
    <property type="evidence" value="ECO:0007669"/>
    <property type="project" value="UniProtKB-UniRule"/>
</dbReference>
<dbReference type="InterPro" id="IPR015413">
    <property type="entry name" value="Methionyl/Leucyl_tRNA_Synth"/>
</dbReference>
<evidence type="ECO:0000256" key="11">
    <source>
        <dbReference type="ARBA" id="ARBA00022884"/>
    </source>
</evidence>
<evidence type="ECO:0000256" key="8">
    <source>
        <dbReference type="ARBA" id="ARBA00022741"/>
    </source>
</evidence>
<sequence>MDRFYVTTPIYYVNAKPHLGHAYTTIVADSMRRFQRLLGKDTYFLTGTDEHGDKIVQAAEKAGVSPKDFVDGVSGQFRDLWPHLGVEYDQFIRTTDPEHKKVVQAFLQRVYDNGDIYFGEYGGHYCYGCERFYTEKELENGLCPQHQVKPEYIAEKNYFFRMSKYQGWLKQHILDNPDFIRPERYRNEVLSMLDSGALEDLCISRPKSRLTWGIELPFDTDYVCYVWFDALLNYVSALGWPDGDRFANYWPGVQHLVAKDILKPHAVFWPTMLKAAGLEPYNNLNVHGYWLVRDTKMSKSLGNVVSPLEMIDRYGLNAFRYFLLREMHFGSDASFSEEALVGRLNADLANDLGNLYSRVLSMTAKYFGGVVPAPGAYTEEDETLRALAVEAQRNFCNLFGRVRFSNALESLWELVRALNKYVDSAAPWTLFKQGDTKRLGTVMYTLLESMRKVAVHLLPVMPEAATSMLAQLGLEVNVDAVDLGNEAETWGGLQPGTTVAGASNLFPRVELVREKDEPAEVASAKGKPADGAGTAKNAKPAAVAPAPAASPAADAGVIDFEDFQKVDIRMGTVVAVERHPNADKLLRVEVDLGEEKPRQIVAGLAAYFSPEQLQGRQVAVVANLAPRKLRGLESQGMILAVRQGEGMELVSVSGPVSPGSKVS</sequence>
<evidence type="ECO:0000256" key="9">
    <source>
        <dbReference type="ARBA" id="ARBA00022833"/>
    </source>
</evidence>
<dbReference type="Gene3D" id="2.170.220.10">
    <property type="match status" value="1"/>
</dbReference>
<dbReference type="InterPro" id="IPR004495">
    <property type="entry name" value="Met-tRNA-synth_bsu_C"/>
</dbReference>
<comment type="subunit">
    <text evidence="3 15">Homodimer.</text>
</comment>
<evidence type="ECO:0000256" key="15">
    <source>
        <dbReference type="HAMAP-Rule" id="MF_01228"/>
    </source>
</evidence>
<dbReference type="Gene3D" id="2.40.50.140">
    <property type="entry name" value="Nucleic acid-binding proteins"/>
    <property type="match status" value="1"/>
</dbReference>
<comment type="similarity">
    <text evidence="15">Belongs to the class-I aminoacyl-tRNA synthetase family. MetG type 2A subfamily.</text>
</comment>
<comment type="cofactor">
    <cofactor evidence="15">
        <name>Zn(2+)</name>
        <dbReference type="ChEBI" id="CHEBI:29105"/>
    </cofactor>
    <text evidence="15">Binds 1 zinc ion per subunit.</text>
</comment>
<dbReference type="EC" id="6.1.1.10" evidence="15"/>
<keyword evidence="13 15" id="KW-0030">Aminoacyl-tRNA synthetase</keyword>
<dbReference type="PANTHER" id="PTHR43326:SF1">
    <property type="entry name" value="METHIONINE--TRNA LIGASE, MITOCHONDRIAL"/>
    <property type="match status" value="1"/>
</dbReference>
<keyword evidence="10 15" id="KW-0067">ATP-binding</keyword>
<evidence type="ECO:0000256" key="14">
    <source>
        <dbReference type="ARBA" id="ARBA00047364"/>
    </source>
</evidence>
<dbReference type="GO" id="GO:0005737">
    <property type="term" value="C:cytoplasm"/>
    <property type="evidence" value="ECO:0007669"/>
    <property type="project" value="UniProtKB-SubCell"/>
</dbReference>
<dbReference type="GO" id="GO:0006431">
    <property type="term" value="P:methionyl-tRNA aminoacylation"/>
    <property type="evidence" value="ECO:0007669"/>
    <property type="project" value="UniProtKB-UniRule"/>
</dbReference>
<keyword evidence="4 15" id="KW-0963">Cytoplasm</keyword>
<dbReference type="FunFam" id="2.40.50.140:FF:000042">
    <property type="entry name" value="Methionine--tRNA ligase"/>
    <property type="match status" value="1"/>
</dbReference>
<dbReference type="InterPro" id="IPR032678">
    <property type="entry name" value="tRNA-synt_1_cat_dom"/>
</dbReference>
<dbReference type="InterPro" id="IPR002547">
    <property type="entry name" value="tRNA-bd_dom"/>
</dbReference>
<dbReference type="Pfam" id="PF19303">
    <property type="entry name" value="Anticodon_3"/>
    <property type="match status" value="1"/>
</dbReference>
<comment type="function">
    <text evidence="1 15">Is required not only for elongation of protein synthesis but also for the initiation of all mRNA translation through initiator tRNA(fMet) aminoacylation.</text>
</comment>
<dbReference type="CDD" id="cd02800">
    <property type="entry name" value="tRNA_bind_EcMetRS_like"/>
    <property type="match status" value="1"/>
</dbReference>
<dbReference type="InterPro" id="IPR041872">
    <property type="entry name" value="Anticodon_Met"/>
</dbReference>
<evidence type="ECO:0000313" key="18">
    <source>
        <dbReference type="EMBL" id="ABM28191.1"/>
    </source>
</evidence>
<dbReference type="CDD" id="cd00814">
    <property type="entry name" value="MetRS_core"/>
    <property type="match status" value="1"/>
</dbReference>
<evidence type="ECO:0000256" key="12">
    <source>
        <dbReference type="ARBA" id="ARBA00022917"/>
    </source>
</evidence>
<accession>A0A0H3A6U2</accession>
<feature type="binding site" evidence="15">
    <location>
        <position position="143"/>
    </location>
    <ligand>
        <name>Zn(2+)</name>
        <dbReference type="ChEBI" id="CHEBI:29105"/>
    </ligand>
</feature>
<feature type="domain" description="TRNA-binding" evidence="17">
    <location>
        <begin position="562"/>
        <end position="663"/>
    </location>
</feature>
<name>A0A0H3A6U2_NITV4</name>
<comment type="caution">
    <text evidence="15">Lacks conserved residue(s) required for the propagation of feature annotation.</text>
</comment>
<dbReference type="CDD" id="cd07957">
    <property type="entry name" value="Anticodon_Ia_Met"/>
    <property type="match status" value="1"/>
</dbReference>
<protein>
    <recommendedName>
        <fullName evidence="15">Methionine--tRNA ligase</fullName>
        <ecNumber evidence="15">6.1.1.10</ecNumber>
    </recommendedName>
    <alternativeName>
        <fullName evidence="15">Methionyl-tRNA synthetase</fullName>
        <shortName evidence="15">MetRS</shortName>
    </alternativeName>
</protein>
<organism evidence="18 19">
    <name type="scientific">Nitratidesulfovibrio vulgaris (strain DP4)</name>
    <name type="common">Desulfovibrio vulgaris</name>
    <dbReference type="NCBI Taxonomy" id="391774"/>
    <lineage>
        <taxon>Bacteria</taxon>
        <taxon>Pseudomonadati</taxon>
        <taxon>Thermodesulfobacteriota</taxon>
        <taxon>Desulfovibrionia</taxon>
        <taxon>Desulfovibrionales</taxon>
        <taxon>Desulfovibrionaceae</taxon>
        <taxon>Nitratidesulfovibrio</taxon>
    </lineage>
</organism>
<dbReference type="AlphaFoldDB" id="A0A0H3A6U2"/>
<keyword evidence="12 15" id="KW-0648">Protein biosynthesis</keyword>
<dbReference type="InterPro" id="IPR012340">
    <property type="entry name" value="NA-bd_OB-fold"/>
</dbReference>